<comment type="caution">
    <text evidence="1">The sequence shown here is derived from an EMBL/GenBank/DDBJ whole genome shotgun (WGS) entry which is preliminary data.</text>
</comment>
<evidence type="ECO:0000313" key="2">
    <source>
        <dbReference type="Proteomes" id="UP000035009"/>
    </source>
</evidence>
<proteinExistence type="predicted"/>
<accession>M3UZF1</accession>
<dbReference type="SUPFAM" id="SSF55729">
    <property type="entry name" value="Acyl-CoA N-acyltransferases (Nat)"/>
    <property type="match status" value="1"/>
</dbReference>
<dbReference type="Proteomes" id="UP000035009">
    <property type="component" value="Unassembled WGS sequence"/>
</dbReference>
<sequence>MPAAVCHLHFEIVGGRLEVFVKSIAVAVAHRGVGGEIAGRLLSELHREAGSFAGENSVSVVVLMAKTNTSNLPIQRLLKRFGWEPFGPPEHDLQMWMRTISV</sequence>
<gene>
    <name evidence="1" type="ORF">GM1_033_00070</name>
</gene>
<name>M3UZF1_GORML</name>
<evidence type="ECO:0000313" key="1">
    <source>
        <dbReference type="EMBL" id="GAC81367.1"/>
    </source>
</evidence>
<reference evidence="1 2" key="1">
    <citation type="submission" date="2013-02" db="EMBL/GenBank/DDBJ databases">
        <title>Whole genome shotgun sequence of Gordonia malaquae NBRC 108250.</title>
        <authorList>
            <person name="Yoshida I."/>
            <person name="Hosoyama A."/>
            <person name="Tsuchikane K."/>
            <person name="Ando Y."/>
            <person name="Baba S."/>
            <person name="Ohji S."/>
            <person name="Hamada M."/>
            <person name="Tamura T."/>
            <person name="Yamazoe A."/>
            <person name="Yamazaki S."/>
            <person name="Fujita N."/>
        </authorList>
    </citation>
    <scope>NUCLEOTIDE SEQUENCE [LARGE SCALE GENOMIC DNA]</scope>
    <source>
        <strain evidence="1 2">NBRC 108250</strain>
    </source>
</reference>
<organism evidence="1 2">
    <name type="scientific">Gordonia malaquae NBRC 108250</name>
    <dbReference type="NCBI Taxonomy" id="1223542"/>
    <lineage>
        <taxon>Bacteria</taxon>
        <taxon>Bacillati</taxon>
        <taxon>Actinomycetota</taxon>
        <taxon>Actinomycetes</taxon>
        <taxon>Mycobacteriales</taxon>
        <taxon>Gordoniaceae</taxon>
        <taxon>Gordonia</taxon>
    </lineage>
</organism>
<dbReference type="EMBL" id="BAOP01000033">
    <property type="protein sequence ID" value="GAC81367.1"/>
    <property type="molecule type" value="Genomic_DNA"/>
</dbReference>
<protein>
    <recommendedName>
        <fullName evidence="3">N-acetyltransferase domain-containing protein</fullName>
    </recommendedName>
</protein>
<dbReference type="InterPro" id="IPR016181">
    <property type="entry name" value="Acyl_CoA_acyltransferase"/>
</dbReference>
<dbReference type="Gene3D" id="3.40.630.30">
    <property type="match status" value="1"/>
</dbReference>
<keyword evidence="2" id="KW-1185">Reference proteome</keyword>
<dbReference type="AlphaFoldDB" id="M3UZF1"/>
<evidence type="ECO:0008006" key="3">
    <source>
        <dbReference type="Google" id="ProtNLM"/>
    </source>
</evidence>